<gene>
    <name evidence="1" type="ORF">MKS88_004678</name>
</gene>
<keyword evidence="2" id="KW-1185">Reference proteome</keyword>
<comment type="caution">
    <text evidence="1">The sequence shown here is derived from an EMBL/GenBank/DDBJ whole genome shotgun (WGS) entry which is preliminary data.</text>
</comment>
<dbReference type="EMBL" id="CM043780">
    <property type="protein sequence ID" value="KAI4836872.1"/>
    <property type="molecule type" value="Genomic_DNA"/>
</dbReference>
<sequence length="2368" mass="272138">MSDDDFFQDKGSCSLQYIKCKTSTKIDDILKRRRDKKIKEEEEEEEQGNYSRGGTLLKFQKNENTGVIFNIGKGNNNDGKSINEDRRSGSRSGSRSSSNNGASNGSKIGSRNGSSNGSISEHRESSEKHCTNKDGKKLLSFNNSNKYEMKEYSSKGNSFKRTYNKYYSDKSIYEHKNVNNYSKQCYSNIYNKDEGKTIGNYSQDGKHYNTMDDIRTSAVDNDTLHDKMLKKEVKSCNNISTFQIANSKLMHVNSLGNLRDYENNRSGSGYLKNVYEEKEEDVNIYLKNNLNVLKTPSTELILNRIKSNDDRDYKKGDNCPKDYDVDDDDDDDDSKDGLFTNLNKIYLNDVDINKTPTKSFSRSYFEYLKFETAGKMNMSELETPANLKDEKEEDTTNTPFITYYLAGKTVNSQVSEEGKNEGDGLRGNPYDIEKMCTTNKETENVSSSYLLNHSNTYDRKSLKHYDLQKKVDIIRGGGEPFKDNEKIISNEKFLACAGDNNDNDNDTRNNNHVACNRDLCDGDIFNKTFSCSKKYNFIKTKEEYEAMLKDKETTNGLHVHASSRKILSNNYNKNSNKSSNNVSGSGNDVSFTDKYFSFNPYNIMNTKSFKADFFKESKGSNKGSIEFAPKCKSELLCYGVQDKMDSEEVWKGIQPLNSGKVNHHSKFNEENNVKIDGIYSFSFNTKKPNDEVSHDSIYRDTTLVSETLRKRANIDDLSKALTTTRSYSDRNMKDSRVKIYRNSGTDANTMGDSNPFNDLKGGGNYTDAPGKENDEKNGVENGEENGEEKYDQWYSDKIRNVEQCISESKKYIFKKENITNDGSALDKGEQPQPVGVEDVFLAVSAGNCENIHNMYHRSNGRIDKNGMNAIGSFDANVVNVGFDRNYDGYNHLKESGERKFYSNNYEKVLSKSRYCDDLGNVINNPQEKKNMTIDISRINKGIHYVNMHVKDDKDIIQQVDVHGGDNKIYKKGSNDSVENEYAIYNNGMNDNYCLNMHDELNLKGKRIFSVNEVGSMNSNINCNYHSINNYNNNNNNNNNNNSATIDHSIQNVMNEHKDGKIPPYNIASYNNAGYNTASVDKKEGLSNICNMCNINKEVDDAKIINFCNVCVGGKEAYSCINKNLTNELCETADFGCKENSDTYEFRNDDNTIRIISGNSSGSRNSSINNNYNNNNHNRNNHNNNNHNNNNHNNNNHNNNNHNNHNNHNNNNHNNNNHNNYHLQNGEMVNGNNLRQCWFDYMNRNINNISADDIKSMLFHNNTQSVKKENGALPIHVFSKDGNDEALNEFIIQQIKGSVSDVIEKMLNSKQKNVLQKINDIGVERNRNANESFSILHGDTSGRGEERYNLTSCTNCPSDENDHFEGEREQEQRKGMQQRIRKRVQKENEQSKDEETICTSTNKLKCGNSDGNNEDNNGLNNRSDGKSKGISSPTDEEKVETECSYNQWGKVDYANAPIEGGEIVKKEENIDISNDNMVKFNDEDYQEINKLNNHLKMSKVSKRIEIKKDELENKYINWKNILYNCIDIIYYLTNENNKKNNKMNSLLSEINNINEYEKKIEYLNKENEKLRVEIVQKNETIKMKDIKERTNLNNKITEQLKKITSYEKDINIYKNKINKLNNKIIFKDNEVEKVTKQYHAILDEIEKCKKDANNVVKKMLNKKSTNLMDKQCLDISKYYEIQISTLNKEVKSLRDLVKSEAKEKIILTKRVKLLELRCGTKKGEKAGHNSGRSGRSESRGSERSGSSKSNRSDTSSNNIRRRTKCSGCNISDKEDEVQSRKKGTVKKKPPGDEDCAKLSSEERSLKKNKSERGISSSYAEKKGDEKNYDLIEEGKYKRMYQNLVEELNEMKKDFENQNMLHAKKIEQLEQHQEIQNIKNQLNASEKIVEVYQNIFRENVNYIKNDNLHKIVYNNETIDEFSSHGAKKNSYINVSTCAKDSCNLTNTENVNSSTNVNTNINGNMNTNRNNYDYLSECNNLFIQNTGIKINGKSYYHNLTNSSGSELTKKVSHLYNDTSKLLNLPYDISSSLVNAVNNNGKVIENNNYLNDFVKMYIENTPMDELLCDFKNDINELKKQNKTKQNNYEKIFDNNSMKVLFNNLMNYEKVQLINIFVDICSDLKTDNIFVIVQFVKFLSFIVYRQFPLFTSFYYDVASIVSTNSAKFDECINIIKKWKSCYINGQKYHIFRRNVLLIFQSDLKNVKKSEIDNKCMDIMKTLYRKNLEMSKYSNDSFEKAEYILNKHSKEIISKIIKTYMNLYNIEKISNIISHMNSMNSKLKTQSYFIRSISSCLNLNKTDNFQEIENRIKELAATKGVNEKIKNRINVEEIDEYLAAYTIMGTLKKYLNITLTKDLLPSISKIIQKNKSSL</sequence>
<dbReference type="Proteomes" id="UP001056978">
    <property type="component" value="Chromosome 12"/>
</dbReference>
<protein>
    <submittedName>
        <fullName evidence="1">Uncharacterized protein</fullName>
    </submittedName>
</protein>
<proteinExistence type="predicted"/>
<accession>A0ACB9Y7Y6</accession>
<evidence type="ECO:0000313" key="2">
    <source>
        <dbReference type="Proteomes" id="UP001056978"/>
    </source>
</evidence>
<organism evidence="1 2">
    <name type="scientific">Plasmodium brasilianum</name>
    <dbReference type="NCBI Taxonomy" id="5824"/>
    <lineage>
        <taxon>Eukaryota</taxon>
        <taxon>Sar</taxon>
        <taxon>Alveolata</taxon>
        <taxon>Apicomplexa</taxon>
        <taxon>Aconoidasida</taxon>
        <taxon>Haemosporida</taxon>
        <taxon>Plasmodiidae</taxon>
        <taxon>Plasmodium</taxon>
        <taxon>Plasmodium (Plasmodium)</taxon>
    </lineage>
</organism>
<name>A0ACB9Y7Y6_PLABR</name>
<evidence type="ECO:0000313" key="1">
    <source>
        <dbReference type="EMBL" id="KAI4836872.1"/>
    </source>
</evidence>
<reference evidence="1" key="1">
    <citation type="submission" date="2022-06" db="EMBL/GenBank/DDBJ databases">
        <title>The First Complete Genome of the Simian Malaria Parasite Plasmodium brasilianum.</title>
        <authorList>
            <person name="Bajic M."/>
            <person name="Ravishankar S."/>
        </authorList>
    </citation>
    <scope>NUCLEOTIDE SEQUENCE</scope>
    <source>
        <strain evidence="1">Bolivian I</strain>
    </source>
</reference>